<reference evidence="2" key="3">
    <citation type="submission" date="2010-09" db="EMBL/GenBank/DDBJ databases">
        <title>Annotation of Gaeumannomyces graminis var. tritici R3-111a-1.</title>
        <authorList>
            <consortium name="The Broad Institute Genome Sequencing Platform"/>
            <person name="Ma L.-J."/>
            <person name="Dead R."/>
            <person name="Young S.K."/>
            <person name="Zeng Q."/>
            <person name="Gargeya S."/>
            <person name="Fitzgerald M."/>
            <person name="Haas B."/>
            <person name="Abouelleil A."/>
            <person name="Alvarado L."/>
            <person name="Arachchi H.M."/>
            <person name="Berlin A."/>
            <person name="Brown A."/>
            <person name="Chapman S.B."/>
            <person name="Chen Z."/>
            <person name="Dunbar C."/>
            <person name="Freedman E."/>
            <person name="Gearin G."/>
            <person name="Gellesch M."/>
            <person name="Goldberg J."/>
            <person name="Griggs A."/>
            <person name="Gujja S."/>
            <person name="Heiman D."/>
            <person name="Howarth C."/>
            <person name="Larson L."/>
            <person name="Lui A."/>
            <person name="MacDonald P.J.P."/>
            <person name="Mehta T."/>
            <person name="Montmayeur A."/>
            <person name="Murphy C."/>
            <person name="Neiman D."/>
            <person name="Pearson M."/>
            <person name="Priest M."/>
            <person name="Roberts A."/>
            <person name="Saif S."/>
            <person name="Shea T."/>
            <person name="Shenoy N."/>
            <person name="Sisk P."/>
            <person name="Stolte C."/>
            <person name="Sykes S."/>
            <person name="Yandava C."/>
            <person name="Wortman J."/>
            <person name="Nusbaum C."/>
            <person name="Birren B."/>
        </authorList>
    </citation>
    <scope>NUCLEOTIDE SEQUENCE</scope>
    <source>
        <strain evidence="2">R3-111a-1</strain>
    </source>
</reference>
<evidence type="ECO:0000313" key="3">
    <source>
        <dbReference type="EnsemblFungi" id="EJT77255"/>
    </source>
</evidence>
<accession>J3P0X1</accession>
<name>J3P0X1_GAET3</name>
<feature type="region of interest" description="Disordered" evidence="1">
    <location>
        <begin position="102"/>
        <end position="124"/>
    </location>
</feature>
<evidence type="ECO:0000313" key="2">
    <source>
        <dbReference type="EMBL" id="EJT77255.1"/>
    </source>
</evidence>
<reference evidence="3" key="4">
    <citation type="journal article" date="2015" name="G3 (Bethesda)">
        <title>Genome sequences of three phytopathogenic species of the Magnaporthaceae family of fungi.</title>
        <authorList>
            <person name="Okagaki L.H."/>
            <person name="Nunes C.C."/>
            <person name="Sailsbery J."/>
            <person name="Clay B."/>
            <person name="Brown D."/>
            <person name="John T."/>
            <person name="Oh Y."/>
            <person name="Young N."/>
            <person name="Fitzgerald M."/>
            <person name="Haas B.J."/>
            <person name="Zeng Q."/>
            <person name="Young S."/>
            <person name="Adiconis X."/>
            <person name="Fan L."/>
            <person name="Levin J.Z."/>
            <person name="Mitchell T.K."/>
            <person name="Okubara P.A."/>
            <person name="Farman M.L."/>
            <person name="Kohn L.M."/>
            <person name="Birren B."/>
            <person name="Ma L.-J."/>
            <person name="Dean R.A."/>
        </authorList>
    </citation>
    <scope>NUCLEOTIDE SEQUENCE</scope>
    <source>
        <strain evidence="3">R3-111a-1</strain>
    </source>
</reference>
<reference evidence="3" key="5">
    <citation type="submission" date="2018-04" db="UniProtKB">
        <authorList>
            <consortium name="EnsemblFungi"/>
        </authorList>
    </citation>
    <scope>IDENTIFICATION</scope>
    <source>
        <strain evidence="3">R3-111a-1</strain>
    </source>
</reference>
<dbReference type="GeneID" id="20347625"/>
<proteinExistence type="predicted"/>
<organism evidence="2">
    <name type="scientific">Gaeumannomyces tritici (strain R3-111a-1)</name>
    <name type="common">Wheat and barley take-all root rot fungus</name>
    <name type="synonym">Gaeumannomyces graminis var. tritici</name>
    <dbReference type="NCBI Taxonomy" id="644352"/>
    <lineage>
        <taxon>Eukaryota</taxon>
        <taxon>Fungi</taxon>
        <taxon>Dikarya</taxon>
        <taxon>Ascomycota</taxon>
        <taxon>Pezizomycotina</taxon>
        <taxon>Sordariomycetes</taxon>
        <taxon>Sordariomycetidae</taxon>
        <taxon>Magnaporthales</taxon>
        <taxon>Magnaporthaceae</taxon>
        <taxon>Gaeumannomyces</taxon>
    </lineage>
</organism>
<keyword evidence="4" id="KW-1185">Reference proteome</keyword>
<dbReference type="VEuPathDB" id="FungiDB:GGTG_07167"/>
<evidence type="ECO:0000313" key="4">
    <source>
        <dbReference type="Proteomes" id="UP000006039"/>
    </source>
</evidence>
<dbReference type="RefSeq" id="XP_009223255.1">
    <property type="nucleotide sequence ID" value="XM_009224991.1"/>
</dbReference>
<gene>
    <name evidence="3" type="primary">20347625</name>
    <name evidence="2" type="ORF">GGTG_07167</name>
</gene>
<dbReference type="Proteomes" id="UP000006039">
    <property type="component" value="Unassembled WGS sequence"/>
</dbReference>
<evidence type="ECO:0000256" key="1">
    <source>
        <dbReference type="SAM" id="MobiDB-lite"/>
    </source>
</evidence>
<protein>
    <submittedName>
        <fullName evidence="2 3">Uncharacterized protein</fullName>
    </submittedName>
</protein>
<dbReference type="HOGENOM" id="CLU_1677995_0_0_1"/>
<sequence length="157" mass="17793">MMIEDVFVSGKAPDGVVDLGVSRGLAPDYLCVDRILLTGGFGSSPYVLETLKGTLLKERDVANDGCAGDGLVSDPRGGLGPVHLNIKNLDFIVSKEPRLCEKQQQLQEEPHQHQQLQKQHQQQLQEQYQQLQKEQQQLQKQKQKLKEQEQQLQEHQE</sequence>
<dbReference type="EnsemblFungi" id="EJT77255">
    <property type="protein sequence ID" value="EJT77255"/>
    <property type="gene ID" value="GGTG_07167"/>
</dbReference>
<reference evidence="4" key="1">
    <citation type="submission" date="2010-07" db="EMBL/GenBank/DDBJ databases">
        <title>The genome sequence of Gaeumannomyces graminis var. tritici strain R3-111a-1.</title>
        <authorList>
            <consortium name="The Broad Institute Genome Sequencing Platform"/>
            <person name="Ma L.-J."/>
            <person name="Dead R."/>
            <person name="Young S."/>
            <person name="Zeng Q."/>
            <person name="Koehrsen M."/>
            <person name="Alvarado L."/>
            <person name="Berlin A."/>
            <person name="Chapman S.B."/>
            <person name="Chen Z."/>
            <person name="Freedman E."/>
            <person name="Gellesch M."/>
            <person name="Goldberg J."/>
            <person name="Griggs A."/>
            <person name="Gujja S."/>
            <person name="Heilman E.R."/>
            <person name="Heiman D."/>
            <person name="Hepburn T."/>
            <person name="Howarth C."/>
            <person name="Jen D."/>
            <person name="Larson L."/>
            <person name="Mehta T."/>
            <person name="Neiman D."/>
            <person name="Pearson M."/>
            <person name="Roberts A."/>
            <person name="Saif S."/>
            <person name="Shea T."/>
            <person name="Shenoy N."/>
            <person name="Sisk P."/>
            <person name="Stolte C."/>
            <person name="Sykes S."/>
            <person name="Walk T."/>
            <person name="White J."/>
            <person name="Yandava C."/>
            <person name="Haas B."/>
            <person name="Nusbaum C."/>
            <person name="Birren B."/>
        </authorList>
    </citation>
    <scope>NUCLEOTIDE SEQUENCE [LARGE SCALE GENOMIC DNA]</scope>
    <source>
        <strain evidence="4">R3-111a-1</strain>
    </source>
</reference>
<dbReference type="AlphaFoldDB" id="J3P0X1"/>
<dbReference type="EMBL" id="GL385397">
    <property type="protein sequence ID" value="EJT77255.1"/>
    <property type="molecule type" value="Genomic_DNA"/>
</dbReference>
<reference evidence="2" key="2">
    <citation type="submission" date="2010-07" db="EMBL/GenBank/DDBJ databases">
        <authorList>
            <consortium name="The Broad Institute Genome Sequencing Platform"/>
            <consortium name="Broad Institute Genome Sequencing Center for Infectious Disease"/>
            <person name="Ma L.-J."/>
            <person name="Dead R."/>
            <person name="Young S."/>
            <person name="Zeng Q."/>
            <person name="Koehrsen M."/>
            <person name="Alvarado L."/>
            <person name="Berlin A."/>
            <person name="Chapman S.B."/>
            <person name="Chen Z."/>
            <person name="Freedman E."/>
            <person name="Gellesch M."/>
            <person name="Goldberg J."/>
            <person name="Griggs A."/>
            <person name="Gujja S."/>
            <person name="Heilman E.R."/>
            <person name="Heiman D."/>
            <person name="Hepburn T."/>
            <person name="Howarth C."/>
            <person name="Jen D."/>
            <person name="Larson L."/>
            <person name="Mehta T."/>
            <person name="Neiman D."/>
            <person name="Pearson M."/>
            <person name="Roberts A."/>
            <person name="Saif S."/>
            <person name="Shea T."/>
            <person name="Shenoy N."/>
            <person name="Sisk P."/>
            <person name="Stolte C."/>
            <person name="Sykes S."/>
            <person name="Walk T."/>
            <person name="White J."/>
            <person name="Yandava C."/>
            <person name="Haas B."/>
            <person name="Nusbaum C."/>
            <person name="Birren B."/>
        </authorList>
    </citation>
    <scope>NUCLEOTIDE SEQUENCE</scope>
    <source>
        <strain evidence="2">R3-111a-1</strain>
    </source>
</reference>